<dbReference type="InterPro" id="IPR001468">
    <property type="entry name" value="Indole-3-GlycerolPSynthase_CS"/>
</dbReference>
<evidence type="ECO:0000256" key="12">
    <source>
        <dbReference type="ARBA" id="ARBA00023239"/>
    </source>
</evidence>
<comment type="similarity">
    <text evidence="15">Belongs to the TrpF family.</text>
</comment>
<evidence type="ECO:0000256" key="1">
    <source>
        <dbReference type="ARBA" id="ARBA00001164"/>
    </source>
</evidence>
<protein>
    <recommendedName>
        <fullName evidence="15">N-(5'-phosphoribosyl)anthranilate isomerase</fullName>
        <shortName evidence="15">PRAI</shortName>
        <ecNumber evidence="15">5.3.1.24</ecNumber>
    </recommendedName>
</protein>
<dbReference type="eggNOG" id="COG0135">
    <property type="taxonomic scope" value="Bacteria"/>
</dbReference>
<comment type="pathway">
    <text evidence="3 15">Amino-acid biosynthesis; L-tryptophan biosynthesis; L-tryptophan from chorismate: step 3/5.</text>
</comment>
<comment type="catalytic activity">
    <reaction evidence="1 15">
        <text>N-(5-phospho-beta-D-ribosyl)anthranilate = 1-(2-carboxyphenylamino)-1-deoxy-D-ribulose 5-phosphate</text>
        <dbReference type="Rhea" id="RHEA:21540"/>
        <dbReference type="ChEBI" id="CHEBI:18277"/>
        <dbReference type="ChEBI" id="CHEBI:58613"/>
        <dbReference type="EC" id="5.3.1.24"/>
    </reaction>
</comment>
<evidence type="ECO:0000259" key="16">
    <source>
        <dbReference type="Pfam" id="PF00218"/>
    </source>
</evidence>
<dbReference type="PANTHER" id="PTHR22854">
    <property type="entry name" value="TRYPTOPHAN BIOSYNTHESIS PROTEIN"/>
    <property type="match status" value="1"/>
</dbReference>
<dbReference type="RefSeq" id="WP_013312998.1">
    <property type="nucleotide sequence ID" value="NC_014484.1"/>
</dbReference>
<dbReference type="GO" id="GO:0000162">
    <property type="term" value="P:L-tryptophan biosynthetic process"/>
    <property type="evidence" value="ECO:0007669"/>
    <property type="project" value="UniProtKB-UniRule"/>
</dbReference>
<evidence type="ECO:0000256" key="14">
    <source>
        <dbReference type="ARBA" id="ARBA00025592"/>
    </source>
</evidence>
<name>E0RNF7_WINT6</name>
<keyword evidence="11 15" id="KW-0413">Isomerase</keyword>
<dbReference type="PANTHER" id="PTHR22854:SF2">
    <property type="entry name" value="INDOLE-3-GLYCEROL-PHOSPHATE SYNTHASE"/>
    <property type="match status" value="1"/>
</dbReference>
<dbReference type="Proteomes" id="UP000001296">
    <property type="component" value="Chromosome"/>
</dbReference>
<dbReference type="InterPro" id="IPR013798">
    <property type="entry name" value="Indole-3-glycerol_P_synth_dom"/>
</dbReference>
<comment type="similarity">
    <text evidence="6">In the C-terminal section; belongs to the TrpF family.</text>
</comment>
<evidence type="ECO:0000256" key="15">
    <source>
        <dbReference type="HAMAP-Rule" id="MF_00135"/>
    </source>
</evidence>
<keyword evidence="8" id="KW-0210">Decarboxylase</keyword>
<dbReference type="Pfam" id="PF00697">
    <property type="entry name" value="PRAI"/>
    <property type="match status" value="1"/>
</dbReference>
<dbReference type="HOGENOM" id="CLU_007713_2_3_12"/>
<sequence>MRSGVSGDILDRIVEERRRRVAEEGPAQGVRIPAWREVPLVPLVQEPCVIAEFKRRSPSRGAICDEADPVVQVGAYVAQGVRAVSVLTEEAYFGGSLADLMRVKERFPHLAVLRKDFLLSEEDVEVSYRAGADAVLLIARVLPQDRLGRMLDLTGRCGMTALVEVHTPEDVEKVRRFEPPLVGINARDLATFRVDLLHPVRLRGLVDWDARVVFESGLWTRAHGYVAGSSGAWGVLVGEAVMREQGRVREIMEGLAAGKRDWVRGRRFWSGLPAGRTLVKVCGLTREEDVALADRLGADLLGFILAPSPRQVDRSFLERIGPVRARRVGVVVGEQGGGLEEAVRLVEEGLLDGIQCHGEEDPEVVGSLCVPWYKAVRVRERGDLEGGERYGAVRVLLDARVEGVCGGTGVRVPEEVVEEAARRGPVWLAGGLGPGNVGEVVRRFRPELVDASSGLEAAPGVKDREKLERFFREIRDAEGV</sequence>
<keyword evidence="12" id="KW-0456">Lyase</keyword>
<evidence type="ECO:0000256" key="6">
    <source>
        <dbReference type="ARBA" id="ARBA00009847"/>
    </source>
</evidence>
<evidence type="ECO:0000256" key="11">
    <source>
        <dbReference type="ARBA" id="ARBA00023235"/>
    </source>
</evidence>
<comment type="pathway">
    <text evidence="4">Amino-acid biosynthesis; L-tryptophan biosynthesis; L-tryptophan from chorismate: step 4/5.</text>
</comment>
<feature type="domain" description="N-(5'phosphoribosyl) anthranilate isomerase (PRAI)" evidence="17">
    <location>
        <begin position="279"/>
        <end position="472"/>
    </location>
</feature>
<dbReference type="AlphaFoldDB" id="E0RNF7"/>
<organism evidence="18 19">
    <name type="scientific">Winmispira thermophila (strain ATCC 49972 / DSM 6192 / RI 19.B1)</name>
    <name type="common">Spirochaeta thermophila</name>
    <dbReference type="NCBI Taxonomy" id="665571"/>
    <lineage>
        <taxon>Bacteria</taxon>
        <taxon>Pseudomonadati</taxon>
        <taxon>Spirochaetota</taxon>
        <taxon>Spirochaetia</taxon>
        <taxon>Winmispirales</taxon>
        <taxon>Winmispiraceae</taxon>
        <taxon>Winmispira</taxon>
    </lineage>
</organism>
<evidence type="ECO:0000256" key="13">
    <source>
        <dbReference type="ARBA" id="ARBA00023268"/>
    </source>
</evidence>
<accession>E0RNF7</accession>
<dbReference type="Pfam" id="PF00218">
    <property type="entry name" value="IGPS"/>
    <property type="match status" value="1"/>
</dbReference>
<comment type="function">
    <text evidence="14">Bifunctional enzyme that catalyzes two sequential steps of tryptophan biosynthetic pathway. The first reaction is catalyzed by the isomerase, coded by the TrpF domain; the second reaction is catalyzed by the synthase, coded by the TrpC domain.</text>
</comment>
<evidence type="ECO:0000259" key="17">
    <source>
        <dbReference type="Pfam" id="PF00697"/>
    </source>
</evidence>
<reference key="1">
    <citation type="submission" date="2009-08" db="EMBL/GenBank/DDBJ databases">
        <title>The genome sequence of Spirochaeta thermophila DSM6192.</title>
        <authorList>
            <person name="Angelov A."/>
            <person name="Mientus M."/>
            <person name="Wittenberg S."/>
            <person name="Lehmann R."/>
            <person name="Liesegang H."/>
            <person name="Daniel R."/>
            <person name="Liebl W."/>
        </authorList>
    </citation>
    <scope>NUCLEOTIDE SEQUENCE</scope>
    <source>
        <strain>DSM 6192</strain>
    </source>
</reference>
<dbReference type="CDD" id="cd00405">
    <property type="entry name" value="PRAI"/>
    <property type="match status" value="1"/>
</dbReference>
<dbReference type="UniPathway" id="UPA00035">
    <property type="reaction ID" value="UER00042"/>
</dbReference>
<evidence type="ECO:0000256" key="10">
    <source>
        <dbReference type="ARBA" id="ARBA00023141"/>
    </source>
</evidence>
<evidence type="ECO:0000313" key="19">
    <source>
        <dbReference type="Proteomes" id="UP000001296"/>
    </source>
</evidence>
<keyword evidence="10 15" id="KW-0057">Aromatic amino acid biosynthesis</keyword>
<evidence type="ECO:0000256" key="9">
    <source>
        <dbReference type="ARBA" id="ARBA00022822"/>
    </source>
</evidence>
<comment type="catalytic activity">
    <reaction evidence="2">
        <text>1-(2-carboxyphenylamino)-1-deoxy-D-ribulose 5-phosphate + H(+) = (1S,2R)-1-C-(indol-3-yl)glycerol 3-phosphate + CO2 + H2O</text>
        <dbReference type="Rhea" id="RHEA:23476"/>
        <dbReference type="ChEBI" id="CHEBI:15377"/>
        <dbReference type="ChEBI" id="CHEBI:15378"/>
        <dbReference type="ChEBI" id="CHEBI:16526"/>
        <dbReference type="ChEBI" id="CHEBI:58613"/>
        <dbReference type="ChEBI" id="CHEBI:58866"/>
        <dbReference type="EC" id="4.1.1.48"/>
    </reaction>
</comment>
<evidence type="ECO:0000256" key="2">
    <source>
        <dbReference type="ARBA" id="ARBA00001633"/>
    </source>
</evidence>
<evidence type="ECO:0000313" key="18">
    <source>
        <dbReference type="EMBL" id="ADN01157.1"/>
    </source>
</evidence>
<dbReference type="EC" id="5.3.1.24" evidence="15"/>
<evidence type="ECO:0000256" key="3">
    <source>
        <dbReference type="ARBA" id="ARBA00004664"/>
    </source>
</evidence>
<dbReference type="InterPro" id="IPR011060">
    <property type="entry name" value="RibuloseP-bd_barrel"/>
</dbReference>
<dbReference type="InterPro" id="IPR045186">
    <property type="entry name" value="Indole-3-glycerol_P_synth"/>
</dbReference>
<comment type="similarity">
    <text evidence="5">In the N-terminal section; belongs to the TrpC family.</text>
</comment>
<reference evidence="18 19" key="2">
    <citation type="journal article" date="2010" name="J. Bacteriol.">
        <title>Genome sequence of the polysaccharide-degrading, thermophilic anaerobe Spirochaeta thermophila DSM 6192.</title>
        <authorList>
            <person name="Angelov A."/>
            <person name="Liebl S."/>
            <person name="Ballschmiter M."/>
            <person name="Bomeke M."/>
            <person name="Lehmann R."/>
            <person name="Liesegang H."/>
            <person name="Daniel R."/>
            <person name="Liebl W."/>
        </authorList>
    </citation>
    <scope>NUCLEOTIDE SEQUENCE [LARGE SCALE GENOMIC DNA]</scope>
    <source>
        <strain evidence="19">ATCC 49972 / DSM 6192 / RI 19.B1</strain>
    </source>
</reference>
<gene>
    <name evidence="15" type="primary">trpF</name>
    <name evidence="18" type="ordered locus">STHERM_c01830</name>
</gene>
<dbReference type="GO" id="GO:0004640">
    <property type="term" value="F:phosphoribosylanthranilate isomerase activity"/>
    <property type="evidence" value="ECO:0007669"/>
    <property type="project" value="UniProtKB-UniRule"/>
</dbReference>
<keyword evidence="13" id="KW-0511">Multifunctional enzyme</keyword>
<keyword evidence="7 15" id="KW-0028">Amino-acid biosynthesis</keyword>
<dbReference type="SUPFAM" id="SSF51366">
    <property type="entry name" value="Ribulose-phoshate binding barrel"/>
    <property type="match status" value="2"/>
</dbReference>
<evidence type="ECO:0000256" key="4">
    <source>
        <dbReference type="ARBA" id="ARBA00004696"/>
    </source>
</evidence>
<evidence type="ECO:0000256" key="5">
    <source>
        <dbReference type="ARBA" id="ARBA00007902"/>
    </source>
</evidence>
<dbReference type="HAMAP" id="MF_00135">
    <property type="entry name" value="PRAI"/>
    <property type="match status" value="1"/>
</dbReference>
<dbReference type="PROSITE" id="PS00614">
    <property type="entry name" value="IGPS"/>
    <property type="match status" value="1"/>
</dbReference>
<dbReference type="GO" id="GO:0004425">
    <property type="term" value="F:indole-3-glycerol-phosphate synthase activity"/>
    <property type="evidence" value="ECO:0007669"/>
    <property type="project" value="UniProtKB-EC"/>
</dbReference>
<proteinExistence type="inferred from homology"/>
<dbReference type="PaxDb" id="665571-STHERM_c01830"/>
<evidence type="ECO:0000256" key="7">
    <source>
        <dbReference type="ARBA" id="ARBA00022605"/>
    </source>
</evidence>
<evidence type="ECO:0000256" key="8">
    <source>
        <dbReference type="ARBA" id="ARBA00022793"/>
    </source>
</evidence>
<dbReference type="InterPro" id="IPR001240">
    <property type="entry name" value="PRAI_dom"/>
</dbReference>
<dbReference type="eggNOG" id="COG0134">
    <property type="taxonomic scope" value="Bacteria"/>
</dbReference>
<dbReference type="CDD" id="cd00331">
    <property type="entry name" value="IGPS"/>
    <property type="match status" value="1"/>
</dbReference>
<dbReference type="Gene3D" id="3.20.20.70">
    <property type="entry name" value="Aldolase class I"/>
    <property type="match status" value="2"/>
</dbReference>
<keyword evidence="9 15" id="KW-0822">Tryptophan biosynthesis</keyword>
<dbReference type="InterPro" id="IPR013785">
    <property type="entry name" value="Aldolase_TIM"/>
</dbReference>
<feature type="domain" description="Indole-3-glycerol phosphate synthase" evidence="16">
    <location>
        <begin position="45"/>
        <end position="247"/>
    </location>
</feature>
<dbReference type="KEGG" id="sta:STHERM_c01830"/>
<dbReference type="EMBL" id="CP001698">
    <property type="protein sequence ID" value="ADN01157.1"/>
    <property type="molecule type" value="Genomic_DNA"/>
</dbReference>